<dbReference type="InterPro" id="IPR003784">
    <property type="entry name" value="BioY"/>
</dbReference>
<evidence type="ECO:0000256" key="3">
    <source>
        <dbReference type="SAM" id="Phobius"/>
    </source>
</evidence>
<evidence type="ECO:0000313" key="5">
    <source>
        <dbReference type="Proteomes" id="UP000037178"/>
    </source>
</evidence>
<dbReference type="PANTHER" id="PTHR34295:SF1">
    <property type="entry name" value="BIOTIN TRANSPORTER BIOY"/>
    <property type="match status" value="1"/>
</dbReference>
<dbReference type="PATRIC" id="fig|1675527.3.peg.2230"/>
<feature type="transmembrane region" description="Helical" evidence="3">
    <location>
        <begin position="117"/>
        <end position="141"/>
    </location>
</feature>
<keyword evidence="3" id="KW-0812">Transmembrane</keyword>
<reference evidence="4 5" key="1">
    <citation type="submission" date="2015-06" db="EMBL/GenBank/DDBJ databases">
        <title>Draft genome sequence of an Alphaproteobacteria species associated to the Mediterranean sponge Oscarella lobularis.</title>
        <authorList>
            <person name="Jourda C."/>
            <person name="Santini S."/>
            <person name="Claverie J.-M."/>
        </authorList>
    </citation>
    <scope>NUCLEOTIDE SEQUENCE [LARGE SCALE GENOMIC DNA]</scope>
    <source>
        <strain evidence="4">IGS</strain>
    </source>
</reference>
<dbReference type="GO" id="GO:0015225">
    <property type="term" value="F:biotin transmembrane transporter activity"/>
    <property type="evidence" value="ECO:0007669"/>
    <property type="project" value="UniProtKB-UniRule"/>
</dbReference>
<dbReference type="RefSeq" id="WP_049642927.1">
    <property type="nucleotide sequence ID" value="NZ_LFTY01000002.1"/>
</dbReference>
<dbReference type="GO" id="GO:0005886">
    <property type="term" value="C:plasma membrane"/>
    <property type="evidence" value="ECO:0007669"/>
    <property type="project" value="UniProtKB-SubCell"/>
</dbReference>
<keyword evidence="2 3" id="KW-0472">Membrane</keyword>
<keyword evidence="2" id="KW-0813">Transport</keyword>
<sequence>MTLSHALFPSMSRLTQVLLVLGGAAVIAVAAQISVNIWPVSMTLQTLAILAIGFAYGARLGGATLVTYLGYGAMGLPVFSKGMNGVAFFGPTAGFLVGFVFMAILAGMVTDRGQRSFAVLAITGVVLSAMIYIPGVAWAMGADAMLGLDTSKWGADSFASIWTWYMSPFIIGDAVKAVIAALIVSGAWVALKKRA</sequence>
<dbReference type="Pfam" id="PF02632">
    <property type="entry name" value="BioY"/>
    <property type="match status" value="1"/>
</dbReference>
<keyword evidence="5" id="KW-1185">Reference proteome</keyword>
<keyword evidence="3" id="KW-1133">Transmembrane helix</keyword>
<dbReference type="AlphaFoldDB" id="A0A0J9E338"/>
<proteinExistence type="inferred from homology"/>
<protein>
    <recommendedName>
        <fullName evidence="2">Biotin transporter</fullName>
    </recommendedName>
</protein>
<dbReference type="Proteomes" id="UP000037178">
    <property type="component" value="Unassembled WGS sequence"/>
</dbReference>
<name>A0A0J9E338_9RHOB</name>
<comment type="caution">
    <text evidence="4">The sequence shown here is derived from an EMBL/GenBank/DDBJ whole genome shotgun (WGS) entry which is preliminary data.</text>
</comment>
<accession>A0A0J9E338</accession>
<dbReference type="STRING" id="1675527.AIOL_002116"/>
<gene>
    <name evidence="4" type="ORF">AIOL_002116</name>
</gene>
<evidence type="ECO:0000256" key="1">
    <source>
        <dbReference type="ARBA" id="ARBA00010692"/>
    </source>
</evidence>
<dbReference type="PIRSF" id="PIRSF016661">
    <property type="entry name" value="BioY"/>
    <property type="match status" value="1"/>
</dbReference>
<feature type="transmembrane region" description="Helical" evidence="3">
    <location>
        <begin position="83"/>
        <end position="105"/>
    </location>
</feature>
<keyword evidence="2" id="KW-1003">Cell membrane</keyword>
<feature type="transmembrane region" description="Helical" evidence="3">
    <location>
        <begin position="47"/>
        <end position="71"/>
    </location>
</feature>
<feature type="transmembrane region" description="Helical" evidence="3">
    <location>
        <begin position="161"/>
        <end position="191"/>
    </location>
</feature>
<comment type="subcellular location">
    <subcellularLocation>
        <location evidence="2">Cell membrane</location>
        <topology evidence="2">Multi-pass membrane protein</topology>
    </subcellularLocation>
</comment>
<dbReference type="OrthoDB" id="9803495at2"/>
<evidence type="ECO:0000313" key="4">
    <source>
        <dbReference type="EMBL" id="KMW57155.1"/>
    </source>
</evidence>
<comment type="similarity">
    <text evidence="1 2">Belongs to the BioY family.</text>
</comment>
<dbReference type="EMBL" id="LFTY01000002">
    <property type="protein sequence ID" value="KMW57155.1"/>
    <property type="molecule type" value="Genomic_DNA"/>
</dbReference>
<evidence type="ECO:0000256" key="2">
    <source>
        <dbReference type="PIRNR" id="PIRNR016661"/>
    </source>
</evidence>
<organism evidence="4 5">
    <name type="scientific">Candidatus Rhodobacter oscarellae</name>
    <dbReference type="NCBI Taxonomy" id="1675527"/>
    <lineage>
        <taxon>Bacteria</taxon>
        <taxon>Pseudomonadati</taxon>
        <taxon>Pseudomonadota</taxon>
        <taxon>Alphaproteobacteria</taxon>
        <taxon>Rhodobacterales</taxon>
        <taxon>Rhodobacter group</taxon>
        <taxon>Rhodobacter</taxon>
    </lineage>
</organism>
<dbReference type="Gene3D" id="1.10.1760.20">
    <property type="match status" value="1"/>
</dbReference>
<dbReference type="PANTHER" id="PTHR34295">
    <property type="entry name" value="BIOTIN TRANSPORTER BIOY"/>
    <property type="match status" value="1"/>
</dbReference>
<feature type="transmembrane region" description="Helical" evidence="3">
    <location>
        <begin position="14"/>
        <end position="35"/>
    </location>
</feature>